<protein>
    <recommendedName>
        <fullName evidence="6">O-antigen ligase-related domain-containing protein</fullName>
    </recommendedName>
</protein>
<feature type="transmembrane region" description="Helical" evidence="5">
    <location>
        <begin position="61"/>
        <end position="79"/>
    </location>
</feature>
<proteinExistence type="predicted"/>
<feature type="transmembrane region" description="Helical" evidence="5">
    <location>
        <begin position="282"/>
        <end position="303"/>
    </location>
</feature>
<keyword evidence="4 5" id="KW-0472">Membrane</keyword>
<dbReference type="PANTHER" id="PTHR37422:SF17">
    <property type="entry name" value="O-ANTIGEN LIGASE"/>
    <property type="match status" value="1"/>
</dbReference>
<dbReference type="STRING" id="274537.BIU88_00435"/>
<feature type="transmembrane region" description="Helical" evidence="5">
    <location>
        <begin position="6"/>
        <end position="25"/>
    </location>
</feature>
<dbReference type="EMBL" id="CP017305">
    <property type="protein sequence ID" value="AOS82749.1"/>
    <property type="molecule type" value="Genomic_DNA"/>
</dbReference>
<feature type="transmembrane region" description="Helical" evidence="5">
    <location>
        <begin position="309"/>
        <end position="327"/>
    </location>
</feature>
<dbReference type="AlphaFoldDB" id="A0A1D8D5S6"/>
<evidence type="ECO:0000259" key="6">
    <source>
        <dbReference type="Pfam" id="PF04932"/>
    </source>
</evidence>
<feature type="transmembrane region" description="Helical" evidence="5">
    <location>
        <begin position="91"/>
        <end position="108"/>
    </location>
</feature>
<dbReference type="GO" id="GO:0016020">
    <property type="term" value="C:membrane"/>
    <property type="evidence" value="ECO:0007669"/>
    <property type="project" value="UniProtKB-SubCell"/>
</dbReference>
<sequence>MLFYIVYIWLLWMIMLSVVLIDYSVEYFLQSLLEVVFCPLIFLYFFVVVKKKSYLFDDAKIMFFLLLICNFIFYYYVYIYRNIGSLFSSPLLNVVYYLLLLLPWMLIIKNKVYRYIGIVIIAAAVVLSMKRTAFIAFTLSLLIYYLFEQIRLRLIISMRLLVQILFLVLALYVIYSYVEQQTWGFFEKRMISSFDDKGSGRLDIYMQVFRLLNKNTFGEWIYGHGHNTLRIYNVMDGYDLLSAHNDWLEILFDYGIVGIIIYLFLHLTLIRYTFILIKRRSVFGPPMAASYTILFIMSLTSHLVLYASYFGYLMAFWGALLAFSSGFEKKALSQPL</sequence>
<keyword evidence="2 5" id="KW-0812">Transmembrane</keyword>
<dbReference type="InterPro" id="IPR007016">
    <property type="entry name" value="O-antigen_ligase-rel_domated"/>
</dbReference>
<feature type="transmembrane region" description="Helical" evidence="5">
    <location>
        <begin position="32"/>
        <end position="49"/>
    </location>
</feature>
<keyword evidence="8" id="KW-1185">Reference proteome</keyword>
<reference evidence="7" key="1">
    <citation type="submission" date="2016-09" db="EMBL/GenBank/DDBJ databases">
        <title>Genome sequence of Chlorobaculum limnaeum.</title>
        <authorList>
            <person name="Liu Z."/>
            <person name="Tank M."/>
            <person name="Bryant D.A."/>
        </authorList>
    </citation>
    <scope>NUCLEOTIDE SEQUENCE [LARGE SCALE GENOMIC DNA]</scope>
    <source>
        <strain evidence="7">DSM 1677</strain>
    </source>
</reference>
<evidence type="ECO:0000256" key="5">
    <source>
        <dbReference type="SAM" id="Phobius"/>
    </source>
</evidence>
<evidence type="ECO:0000256" key="4">
    <source>
        <dbReference type="ARBA" id="ARBA00023136"/>
    </source>
</evidence>
<dbReference type="KEGG" id="clz:BIU88_00435"/>
<comment type="subcellular location">
    <subcellularLocation>
        <location evidence="1">Membrane</location>
        <topology evidence="1">Multi-pass membrane protein</topology>
    </subcellularLocation>
</comment>
<evidence type="ECO:0000313" key="7">
    <source>
        <dbReference type="EMBL" id="AOS82749.1"/>
    </source>
</evidence>
<feature type="transmembrane region" description="Helical" evidence="5">
    <location>
        <begin position="159"/>
        <end position="178"/>
    </location>
</feature>
<gene>
    <name evidence="7" type="ORF">BIU88_00435</name>
</gene>
<organism evidence="7 8">
    <name type="scientific">Chlorobaculum limnaeum</name>
    <dbReference type="NCBI Taxonomy" id="274537"/>
    <lineage>
        <taxon>Bacteria</taxon>
        <taxon>Pseudomonadati</taxon>
        <taxon>Chlorobiota</taxon>
        <taxon>Chlorobiia</taxon>
        <taxon>Chlorobiales</taxon>
        <taxon>Chlorobiaceae</taxon>
        <taxon>Chlorobaculum</taxon>
    </lineage>
</organism>
<evidence type="ECO:0000313" key="8">
    <source>
        <dbReference type="Proteomes" id="UP000095185"/>
    </source>
</evidence>
<keyword evidence="3 5" id="KW-1133">Transmembrane helix</keyword>
<feature type="transmembrane region" description="Helical" evidence="5">
    <location>
        <begin position="114"/>
        <end position="147"/>
    </location>
</feature>
<dbReference type="PANTHER" id="PTHR37422">
    <property type="entry name" value="TEICHURONIC ACID BIOSYNTHESIS PROTEIN TUAE"/>
    <property type="match status" value="1"/>
</dbReference>
<accession>A0A1D8D5S6</accession>
<feature type="transmembrane region" description="Helical" evidence="5">
    <location>
        <begin position="250"/>
        <end position="270"/>
    </location>
</feature>
<evidence type="ECO:0000256" key="2">
    <source>
        <dbReference type="ARBA" id="ARBA00022692"/>
    </source>
</evidence>
<evidence type="ECO:0000256" key="3">
    <source>
        <dbReference type="ARBA" id="ARBA00022989"/>
    </source>
</evidence>
<dbReference type="Pfam" id="PF04932">
    <property type="entry name" value="Wzy_C"/>
    <property type="match status" value="1"/>
</dbReference>
<dbReference type="Proteomes" id="UP000095185">
    <property type="component" value="Chromosome"/>
</dbReference>
<dbReference type="InterPro" id="IPR051533">
    <property type="entry name" value="WaaL-like"/>
</dbReference>
<evidence type="ECO:0000256" key="1">
    <source>
        <dbReference type="ARBA" id="ARBA00004141"/>
    </source>
</evidence>
<name>A0A1D8D5S6_CHLLM</name>
<feature type="domain" description="O-antigen ligase-related" evidence="6">
    <location>
        <begin position="117"/>
        <end position="263"/>
    </location>
</feature>